<dbReference type="InterPro" id="IPR035952">
    <property type="entry name" value="Rhomboid-like_sf"/>
</dbReference>
<protein>
    <submittedName>
        <fullName evidence="9">Rhomboid-domain-containing protein</fullName>
    </submittedName>
</protein>
<evidence type="ECO:0000256" key="5">
    <source>
        <dbReference type="ARBA" id="ARBA00022989"/>
    </source>
</evidence>
<feature type="domain" description="Peptidase S54 rhomboid" evidence="8">
    <location>
        <begin position="207"/>
        <end position="285"/>
    </location>
</feature>
<dbReference type="GO" id="GO:0016020">
    <property type="term" value="C:membrane"/>
    <property type="evidence" value="ECO:0007669"/>
    <property type="project" value="UniProtKB-SubCell"/>
</dbReference>
<dbReference type="Pfam" id="PF01694">
    <property type="entry name" value="Rhomboid"/>
    <property type="match status" value="2"/>
</dbReference>
<dbReference type="SUPFAM" id="SSF144091">
    <property type="entry name" value="Rhomboid-like"/>
    <property type="match status" value="1"/>
</dbReference>
<sequence>MLWTLRSSRAWSLPCRPPRSFSTPHSPRLVRFLSEGAPKHPSFVEEVTKPRPVPSFAEAVRKVPVRNQVLFAVAGTVGALTIGAHLTNYDLFKWWAYLRASPQGGYDKSRPPTSEELARVKYFAFGRQLQGALATLKSSIDQLPETMKAMLTYSYVQVFQPILNATEGKRMCWAIGAVNCVVWLAWRVPRWGPVMMRSLAHNPLSGRSYTLFTSMFSHESFFHLLFNCMALASFGAAAGQQLIIQFKKVEQERGALSEASPKWHLLALFISAGLFSGLVSHIGHARWQYPRLIARLQAQATAPAVRTAASTSSARGIASTVAESATGATAKAVKAANEGSSSLGSSGAIYALFAITALGFPDSEITFVIPPWIPINSQTGFYTLVAIDALGVIRGWRYFDHFAHLGGALFGMFWFKYGAEIWYNIRVWDLPAAFYLHGHGTKLMTKEEVQSRRES</sequence>
<name>A0A5C2RLZ5_9APHY</name>
<dbReference type="AlphaFoldDB" id="A0A5C2RLZ5"/>
<comment type="subcellular location">
    <subcellularLocation>
        <location evidence="1">Membrane</location>
        <topology evidence="1">Multi-pass membrane protein</topology>
    </subcellularLocation>
</comment>
<feature type="domain" description="Peptidase S54 rhomboid" evidence="8">
    <location>
        <begin position="317"/>
        <end position="414"/>
    </location>
</feature>
<organism evidence="9 10">
    <name type="scientific">Lentinus tigrinus ALCF2SS1-6</name>
    <dbReference type="NCBI Taxonomy" id="1328759"/>
    <lineage>
        <taxon>Eukaryota</taxon>
        <taxon>Fungi</taxon>
        <taxon>Dikarya</taxon>
        <taxon>Basidiomycota</taxon>
        <taxon>Agaricomycotina</taxon>
        <taxon>Agaricomycetes</taxon>
        <taxon>Polyporales</taxon>
        <taxon>Polyporaceae</taxon>
        <taxon>Lentinus</taxon>
    </lineage>
</organism>
<keyword evidence="10" id="KW-1185">Reference proteome</keyword>
<evidence type="ECO:0000313" key="9">
    <source>
        <dbReference type="EMBL" id="RPD52648.1"/>
    </source>
</evidence>
<dbReference type="GO" id="GO:0006465">
    <property type="term" value="P:signal peptide processing"/>
    <property type="evidence" value="ECO:0007669"/>
    <property type="project" value="TreeGrafter"/>
</dbReference>
<proteinExistence type="inferred from homology"/>
<dbReference type="EMBL" id="ML122347">
    <property type="protein sequence ID" value="RPD52648.1"/>
    <property type="molecule type" value="Genomic_DNA"/>
</dbReference>
<dbReference type="InterPro" id="IPR022764">
    <property type="entry name" value="Peptidase_S54_rhomboid_dom"/>
</dbReference>
<evidence type="ECO:0000256" key="7">
    <source>
        <dbReference type="SAM" id="Phobius"/>
    </source>
</evidence>
<feature type="transmembrane region" description="Helical" evidence="7">
    <location>
        <begin position="221"/>
        <end position="244"/>
    </location>
</feature>
<dbReference type="OrthoDB" id="10260614at2759"/>
<evidence type="ECO:0000256" key="6">
    <source>
        <dbReference type="ARBA" id="ARBA00023136"/>
    </source>
</evidence>
<accession>A0A5C2RLZ5</accession>
<comment type="similarity">
    <text evidence="2">Belongs to the peptidase S54 family.</text>
</comment>
<keyword evidence="5 7" id="KW-1133">Transmembrane helix</keyword>
<dbReference type="PANTHER" id="PTHR43731:SF14">
    <property type="entry name" value="PRESENILIN-ASSOCIATED RHOMBOID-LIKE PROTEIN, MITOCHONDRIAL"/>
    <property type="match status" value="1"/>
</dbReference>
<gene>
    <name evidence="9" type="ORF">L227DRAFT_558525</name>
</gene>
<reference evidence="9" key="1">
    <citation type="journal article" date="2018" name="Genome Biol. Evol.">
        <title>Genomics and development of Lentinus tigrinus, a white-rot wood-decaying mushroom with dimorphic fruiting bodies.</title>
        <authorList>
            <person name="Wu B."/>
            <person name="Xu Z."/>
            <person name="Knudson A."/>
            <person name="Carlson A."/>
            <person name="Chen N."/>
            <person name="Kovaka S."/>
            <person name="LaButti K."/>
            <person name="Lipzen A."/>
            <person name="Pennachio C."/>
            <person name="Riley R."/>
            <person name="Schakwitz W."/>
            <person name="Umezawa K."/>
            <person name="Ohm R.A."/>
            <person name="Grigoriev I.V."/>
            <person name="Nagy L.G."/>
            <person name="Gibbons J."/>
            <person name="Hibbett D."/>
        </authorList>
    </citation>
    <scope>NUCLEOTIDE SEQUENCE [LARGE SCALE GENOMIC DNA]</scope>
    <source>
        <strain evidence="9">ALCF2SS1-6</strain>
    </source>
</reference>
<evidence type="ECO:0000313" key="10">
    <source>
        <dbReference type="Proteomes" id="UP000313359"/>
    </source>
</evidence>
<dbReference type="Gene3D" id="1.20.1540.10">
    <property type="entry name" value="Rhomboid-like"/>
    <property type="match status" value="1"/>
</dbReference>
<evidence type="ECO:0000259" key="8">
    <source>
        <dbReference type="Pfam" id="PF01694"/>
    </source>
</evidence>
<evidence type="ECO:0000256" key="4">
    <source>
        <dbReference type="ARBA" id="ARBA00022801"/>
    </source>
</evidence>
<dbReference type="InterPro" id="IPR050925">
    <property type="entry name" value="Rhomboid_protease_S54"/>
</dbReference>
<keyword evidence="4" id="KW-0378">Hydrolase</keyword>
<feature type="transmembrane region" description="Helical" evidence="7">
    <location>
        <begin position="265"/>
        <end position="283"/>
    </location>
</feature>
<evidence type="ECO:0000256" key="2">
    <source>
        <dbReference type="ARBA" id="ARBA00009045"/>
    </source>
</evidence>
<keyword evidence="6 7" id="KW-0472">Membrane</keyword>
<dbReference type="STRING" id="1328759.A0A5C2RLZ5"/>
<dbReference type="PANTHER" id="PTHR43731">
    <property type="entry name" value="RHOMBOID PROTEASE"/>
    <property type="match status" value="1"/>
</dbReference>
<keyword evidence="3 7" id="KW-0812">Transmembrane</keyword>
<dbReference type="Proteomes" id="UP000313359">
    <property type="component" value="Unassembled WGS sequence"/>
</dbReference>
<evidence type="ECO:0000256" key="3">
    <source>
        <dbReference type="ARBA" id="ARBA00022692"/>
    </source>
</evidence>
<evidence type="ECO:0000256" key="1">
    <source>
        <dbReference type="ARBA" id="ARBA00004141"/>
    </source>
</evidence>
<dbReference type="GO" id="GO:0004252">
    <property type="term" value="F:serine-type endopeptidase activity"/>
    <property type="evidence" value="ECO:0007669"/>
    <property type="project" value="InterPro"/>
</dbReference>